<keyword evidence="2" id="KW-1185">Reference proteome</keyword>
<dbReference type="Proteomes" id="UP000316426">
    <property type="component" value="Chromosome"/>
</dbReference>
<evidence type="ECO:0000313" key="2">
    <source>
        <dbReference type="Proteomes" id="UP000316426"/>
    </source>
</evidence>
<dbReference type="KEGG" id="bmei:Spa11_00550"/>
<organism evidence="1 2">
    <name type="scientific">Botrimarina mediterranea</name>
    <dbReference type="NCBI Taxonomy" id="2528022"/>
    <lineage>
        <taxon>Bacteria</taxon>
        <taxon>Pseudomonadati</taxon>
        <taxon>Planctomycetota</taxon>
        <taxon>Planctomycetia</taxon>
        <taxon>Pirellulales</taxon>
        <taxon>Lacipirellulaceae</taxon>
        <taxon>Botrimarina</taxon>
    </lineage>
</organism>
<reference evidence="1 2" key="1">
    <citation type="submission" date="2019-02" db="EMBL/GenBank/DDBJ databases">
        <title>Deep-cultivation of Planctomycetes and their phenomic and genomic characterization uncovers novel biology.</title>
        <authorList>
            <person name="Wiegand S."/>
            <person name="Jogler M."/>
            <person name="Boedeker C."/>
            <person name="Pinto D."/>
            <person name="Vollmers J."/>
            <person name="Rivas-Marin E."/>
            <person name="Kohn T."/>
            <person name="Peeters S.H."/>
            <person name="Heuer A."/>
            <person name="Rast P."/>
            <person name="Oberbeckmann S."/>
            <person name="Bunk B."/>
            <person name="Jeske O."/>
            <person name="Meyerdierks A."/>
            <person name="Storesund J.E."/>
            <person name="Kallscheuer N."/>
            <person name="Luecker S."/>
            <person name="Lage O.M."/>
            <person name="Pohl T."/>
            <person name="Merkel B.J."/>
            <person name="Hornburger P."/>
            <person name="Mueller R.-W."/>
            <person name="Bruemmer F."/>
            <person name="Labrenz M."/>
            <person name="Spormann A.M."/>
            <person name="Op den Camp H."/>
            <person name="Overmann J."/>
            <person name="Amann R."/>
            <person name="Jetten M.S.M."/>
            <person name="Mascher T."/>
            <person name="Medema M.H."/>
            <person name="Devos D.P."/>
            <person name="Kaster A.-K."/>
            <person name="Ovreas L."/>
            <person name="Rohde M."/>
            <person name="Galperin M.Y."/>
            <person name="Jogler C."/>
        </authorList>
    </citation>
    <scope>NUCLEOTIDE SEQUENCE [LARGE SCALE GENOMIC DNA]</scope>
    <source>
        <strain evidence="1 2">Spa11</strain>
    </source>
</reference>
<dbReference type="EMBL" id="CP036349">
    <property type="protein sequence ID" value="QDV71886.1"/>
    <property type="molecule type" value="Genomic_DNA"/>
</dbReference>
<dbReference type="NCBIfam" id="NF033832">
    <property type="entry name" value="sce7726_fam"/>
    <property type="match status" value="1"/>
</dbReference>
<evidence type="ECO:0008006" key="3">
    <source>
        <dbReference type="Google" id="ProtNLM"/>
    </source>
</evidence>
<dbReference type="InterPro" id="IPR047729">
    <property type="entry name" value="Sce7726-like"/>
</dbReference>
<protein>
    <recommendedName>
        <fullName evidence="3">Sce7726 family protein</fullName>
    </recommendedName>
</protein>
<name>A0A518K252_9BACT</name>
<accession>A0A518K252</accession>
<proteinExistence type="predicted"/>
<gene>
    <name evidence="1" type="ORF">Spa11_00550</name>
</gene>
<dbReference type="AlphaFoldDB" id="A0A518K252"/>
<evidence type="ECO:0000313" key="1">
    <source>
        <dbReference type="EMBL" id="QDV71886.1"/>
    </source>
</evidence>
<sequence length="312" mass="34592">MLESKRARDVRARGGKMECQRQIESAAIARFFSSSVVRELARWGASPTFARLVRESGLLCDAAPLGTVGDLLDRAFQHLKQAEHRHEYVYKAAIAKKILLGIHSLQTASMLTEFRVANCKADVVILNGTATVYEIKSERDSLTRLRAQIEAYLRVFATVNVIVGENHVESAFDIAPVGVGVLLLTNRYSISVLREGVEDVHRTCPHAIFDSITLREAESILANNGVPIPSVPNTQRYGMLREAFACLTPDAAHRGMVSTLKQTRSLLSLQSLLDNLPESLYSASLSTRLRKSDHDRLIQAVQSPLQTALQWE</sequence>